<organism evidence="2 3">
    <name type="scientific">Terrilactibacillus laevilacticus</name>
    <dbReference type="NCBI Taxonomy" id="1380157"/>
    <lineage>
        <taxon>Bacteria</taxon>
        <taxon>Bacillati</taxon>
        <taxon>Bacillota</taxon>
        <taxon>Bacilli</taxon>
        <taxon>Bacillales</taxon>
        <taxon>Bacillaceae</taxon>
        <taxon>Terrilactibacillus</taxon>
    </lineage>
</organism>
<dbReference type="RefSeq" id="WP_258311632.1">
    <property type="nucleotide sequence ID" value="NZ_JBHUMR010000006.1"/>
</dbReference>
<feature type="transmembrane region" description="Helical" evidence="1">
    <location>
        <begin position="20"/>
        <end position="37"/>
    </location>
</feature>
<proteinExistence type="predicted"/>
<evidence type="ECO:0000256" key="1">
    <source>
        <dbReference type="SAM" id="Phobius"/>
    </source>
</evidence>
<gene>
    <name evidence="2" type="ORF">ACFSTF_01680</name>
</gene>
<dbReference type="EMBL" id="JBHUMR010000006">
    <property type="protein sequence ID" value="MFD2616035.1"/>
    <property type="molecule type" value="Genomic_DNA"/>
</dbReference>
<dbReference type="Proteomes" id="UP001597458">
    <property type="component" value="Unassembled WGS sequence"/>
</dbReference>
<keyword evidence="1" id="KW-0472">Membrane</keyword>
<accession>A0ABW5PL02</accession>
<protein>
    <submittedName>
        <fullName evidence="2">Uncharacterized protein</fullName>
    </submittedName>
</protein>
<keyword evidence="1" id="KW-1133">Transmembrane helix</keyword>
<reference evidence="3" key="1">
    <citation type="journal article" date="2019" name="Int. J. Syst. Evol. Microbiol.">
        <title>The Global Catalogue of Microorganisms (GCM) 10K type strain sequencing project: providing services to taxonomists for standard genome sequencing and annotation.</title>
        <authorList>
            <consortium name="The Broad Institute Genomics Platform"/>
            <consortium name="The Broad Institute Genome Sequencing Center for Infectious Disease"/>
            <person name="Wu L."/>
            <person name="Ma J."/>
        </authorList>
    </citation>
    <scope>NUCLEOTIDE SEQUENCE [LARGE SCALE GENOMIC DNA]</scope>
    <source>
        <strain evidence="3">TISTR 2241</strain>
    </source>
</reference>
<evidence type="ECO:0000313" key="2">
    <source>
        <dbReference type="EMBL" id="MFD2616035.1"/>
    </source>
</evidence>
<keyword evidence="3" id="KW-1185">Reference proteome</keyword>
<comment type="caution">
    <text evidence="2">The sequence shown here is derived from an EMBL/GenBank/DDBJ whole genome shotgun (WGS) entry which is preliminary data.</text>
</comment>
<name>A0ABW5PL02_9BACI</name>
<keyword evidence="1" id="KW-0812">Transmembrane</keyword>
<sequence>MAMIFQPFNEIDIDGMLKTLLRTLLLFGLIILVGYIYKVKTDEI</sequence>
<evidence type="ECO:0000313" key="3">
    <source>
        <dbReference type="Proteomes" id="UP001597458"/>
    </source>
</evidence>